<dbReference type="SUPFAM" id="SSF81296">
    <property type="entry name" value="E set domains"/>
    <property type="match status" value="1"/>
</dbReference>
<reference evidence="2 3" key="1">
    <citation type="journal article" date="2015" name="Nature">
        <title>rRNA introns, odd ribosomes, and small enigmatic genomes across a large radiation of phyla.</title>
        <authorList>
            <person name="Brown C.T."/>
            <person name="Hug L.A."/>
            <person name="Thomas B.C."/>
            <person name="Sharon I."/>
            <person name="Castelle C.J."/>
            <person name="Singh A."/>
            <person name="Wilkins M.J."/>
            <person name="Williams K.H."/>
            <person name="Banfield J.F."/>
        </authorList>
    </citation>
    <scope>NUCLEOTIDE SEQUENCE [LARGE SCALE GENOMIC DNA]</scope>
</reference>
<keyword evidence="1" id="KW-0812">Transmembrane</keyword>
<dbReference type="Pfam" id="PF09136">
    <property type="entry name" value="Glucodextran_B"/>
    <property type="match status" value="1"/>
</dbReference>
<comment type="caution">
    <text evidence="2">The sequence shown here is derived from an EMBL/GenBank/DDBJ whole genome shotgun (WGS) entry which is preliminary data.</text>
</comment>
<dbReference type="Proteomes" id="UP000034264">
    <property type="component" value="Unassembled WGS sequence"/>
</dbReference>
<sequence>MKKEVILAISIGFALGLIITFGIWTANQSLKNLPQPSPKASVAPSPTPNNQLANNQLTINIPDDEALVSTDTVTLSGTTTPKATLLVVSENGEQTTVADASGAFSLDVDLITGFNTITVYSYSTDGQEASKSLTITYSTAKI</sequence>
<dbReference type="InterPro" id="IPR014756">
    <property type="entry name" value="Ig_E-set"/>
</dbReference>
<evidence type="ECO:0000313" key="2">
    <source>
        <dbReference type="EMBL" id="KKU02925.1"/>
    </source>
</evidence>
<gene>
    <name evidence="2" type="ORF">UX05_C0005G0002</name>
</gene>
<dbReference type="AlphaFoldDB" id="A0A0G1Q2M9"/>
<name>A0A0G1Q2M9_9BACT</name>
<dbReference type="EMBL" id="LCKS01000005">
    <property type="protein sequence ID" value="KKU02925.1"/>
    <property type="molecule type" value="Genomic_DNA"/>
</dbReference>
<feature type="transmembrane region" description="Helical" evidence="1">
    <location>
        <begin position="6"/>
        <end position="26"/>
    </location>
</feature>
<keyword evidence="1" id="KW-1133">Transmembrane helix</keyword>
<dbReference type="InterPro" id="IPR013783">
    <property type="entry name" value="Ig-like_fold"/>
</dbReference>
<keyword evidence="1" id="KW-0472">Membrane</keyword>
<evidence type="ECO:0000256" key="1">
    <source>
        <dbReference type="SAM" id="Phobius"/>
    </source>
</evidence>
<evidence type="ECO:0008006" key="4">
    <source>
        <dbReference type="Google" id="ProtNLM"/>
    </source>
</evidence>
<organism evidence="2 3">
    <name type="scientific">Candidatus Amesbacteria bacterium GW2011_GWC2_45_19</name>
    <dbReference type="NCBI Taxonomy" id="1618366"/>
    <lineage>
        <taxon>Bacteria</taxon>
        <taxon>Candidatus Amesiibacteriota</taxon>
    </lineage>
</organism>
<protein>
    <recommendedName>
        <fullName evidence="4">Polymorphic outer membrane protein</fullName>
    </recommendedName>
</protein>
<evidence type="ECO:0000313" key="3">
    <source>
        <dbReference type="Proteomes" id="UP000034264"/>
    </source>
</evidence>
<proteinExistence type="predicted"/>
<accession>A0A0G1Q2M9</accession>
<dbReference type="Gene3D" id="2.60.40.10">
    <property type="entry name" value="Immunoglobulins"/>
    <property type="match status" value="1"/>
</dbReference>